<evidence type="ECO:0000313" key="2">
    <source>
        <dbReference type="EMBL" id="GAA0166630.1"/>
    </source>
</evidence>
<comment type="caution">
    <text evidence="2">The sequence shown here is derived from an EMBL/GenBank/DDBJ whole genome shotgun (WGS) entry which is preliminary data.</text>
</comment>
<name>A0AAV3QRG8_LITER</name>
<evidence type="ECO:0000313" key="3">
    <source>
        <dbReference type="Proteomes" id="UP001454036"/>
    </source>
</evidence>
<protein>
    <submittedName>
        <fullName evidence="2">Uncharacterized protein</fullName>
    </submittedName>
</protein>
<keyword evidence="1" id="KW-0472">Membrane</keyword>
<gene>
    <name evidence="2" type="ORF">LIER_40225</name>
</gene>
<accession>A0AAV3QRG8</accession>
<reference evidence="2 3" key="1">
    <citation type="submission" date="2024-01" db="EMBL/GenBank/DDBJ databases">
        <title>The complete chloroplast genome sequence of Lithospermum erythrorhizon: insights into the phylogenetic relationship among Boraginaceae species and the maternal lineages of purple gromwells.</title>
        <authorList>
            <person name="Okada T."/>
            <person name="Watanabe K."/>
        </authorList>
    </citation>
    <scope>NUCLEOTIDE SEQUENCE [LARGE SCALE GENOMIC DNA]</scope>
</reference>
<keyword evidence="1" id="KW-0812">Transmembrane</keyword>
<feature type="transmembrane region" description="Helical" evidence="1">
    <location>
        <begin position="65"/>
        <end position="92"/>
    </location>
</feature>
<dbReference type="EMBL" id="BAABME010022800">
    <property type="protein sequence ID" value="GAA0166630.1"/>
    <property type="molecule type" value="Genomic_DNA"/>
</dbReference>
<organism evidence="2 3">
    <name type="scientific">Lithospermum erythrorhizon</name>
    <name type="common">Purple gromwell</name>
    <name type="synonym">Lithospermum officinale var. erythrorhizon</name>
    <dbReference type="NCBI Taxonomy" id="34254"/>
    <lineage>
        <taxon>Eukaryota</taxon>
        <taxon>Viridiplantae</taxon>
        <taxon>Streptophyta</taxon>
        <taxon>Embryophyta</taxon>
        <taxon>Tracheophyta</taxon>
        <taxon>Spermatophyta</taxon>
        <taxon>Magnoliopsida</taxon>
        <taxon>eudicotyledons</taxon>
        <taxon>Gunneridae</taxon>
        <taxon>Pentapetalae</taxon>
        <taxon>asterids</taxon>
        <taxon>lamiids</taxon>
        <taxon>Boraginales</taxon>
        <taxon>Boraginaceae</taxon>
        <taxon>Boraginoideae</taxon>
        <taxon>Lithospermeae</taxon>
        <taxon>Lithospermum</taxon>
    </lineage>
</organism>
<dbReference type="AlphaFoldDB" id="A0AAV3QRG8"/>
<proteinExistence type="predicted"/>
<sequence>MRDYGRQQRRRRTHNCNVIDIDKKIDERVGSAEGLFKTMEIFVEITHIGRKIKDRTHRDKGYRGLVLGVMVGGFSDVDGGICVIGFVTVGWMGDGSRELENWEVRWGYARILGDGLEKSKLLGIRVGEMDERSL</sequence>
<keyword evidence="1" id="KW-1133">Transmembrane helix</keyword>
<dbReference type="Proteomes" id="UP001454036">
    <property type="component" value="Unassembled WGS sequence"/>
</dbReference>
<keyword evidence="3" id="KW-1185">Reference proteome</keyword>
<evidence type="ECO:0000256" key="1">
    <source>
        <dbReference type="SAM" id="Phobius"/>
    </source>
</evidence>